<keyword evidence="15" id="KW-0238">DNA-binding</keyword>
<dbReference type="PROSITE" id="PS00915">
    <property type="entry name" value="PI3_4_KINASE_1"/>
    <property type="match status" value="1"/>
</dbReference>
<dbReference type="GO" id="GO:1904358">
    <property type="term" value="P:positive regulation of telomere maintenance via telomere lengthening"/>
    <property type="evidence" value="ECO:0007669"/>
    <property type="project" value="UniProtKB-ARBA"/>
</dbReference>
<evidence type="ECO:0000256" key="17">
    <source>
        <dbReference type="ARBA" id="ARBA00023212"/>
    </source>
</evidence>
<evidence type="ECO:0000256" key="21">
    <source>
        <dbReference type="ARBA" id="ARBA00047899"/>
    </source>
</evidence>
<comment type="caution">
    <text evidence="28">The sequence shown here is derived from an EMBL/GenBank/DDBJ whole genome shotgun (WGS) entry which is preliminary data.</text>
</comment>
<dbReference type="Pfam" id="PF02259">
    <property type="entry name" value="FAT"/>
    <property type="match status" value="1"/>
</dbReference>
<dbReference type="GO" id="GO:0005813">
    <property type="term" value="C:centrosome"/>
    <property type="evidence" value="ECO:0007669"/>
    <property type="project" value="UniProtKB-SubCell"/>
</dbReference>
<dbReference type="Pfam" id="PF11640">
    <property type="entry name" value="TAN"/>
    <property type="match status" value="1"/>
</dbReference>
<evidence type="ECO:0000259" key="25">
    <source>
        <dbReference type="PROSITE" id="PS50290"/>
    </source>
</evidence>
<dbReference type="GO" id="GO:0031410">
    <property type="term" value="C:cytoplasmic vesicle"/>
    <property type="evidence" value="ECO:0007669"/>
    <property type="project" value="UniProtKB-SubCell"/>
</dbReference>
<comment type="catalytic activity">
    <reaction evidence="21 23">
        <text>L-threonyl-[protein] + ATP = O-phospho-L-threonyl-[protein] + ADP + H(+)</text>
        <dbReference type="Rhea" id="RHEA:46608"/>
        <dbReference type="Rhea" id="RHEA-COMP:11060"/>
        <dbReference type="Rhea" id="RHEA-COMP:11605"/>
        <dbReference type="ChEBI" id="CHEBI:15378"/>
        <dbReference type="ChEBI" id="CHEBI:30013"/>
        <dbReference type="ChEBI" id="CHEBI:30616"/>
        <dbReference type="ChEBI" id="CHEBI:61977"/>
        <dbReference type="ChEBI" id="CHEBI:456216"/>
        <dbReference type="EC" id="2.7.11.1"/>
    </reaction>
</comment>
<feature type="domain" description="FATC" evidence="27">
    <location>
        <begin position="3073"/>
        <end position="3105"/>
    </location>
</feature>
<comment type="catalytic activity">
    <reaction evidence="22">
        <text>L-seryl-[protein] + ATP = O-phospho-L-seryl-[protein] + ADP + H(+)</text>
        <dbReference type="Rhea" id="RHEA:17989"/>
        <dbReference type="Rhea" id="RHEA-COMP:9863"/>
        <dbReference type="Rhea" id="RHEA-COMP:11604"/>
        <dbReference type="ChEBI" id="CHEBI:15378"/>
        <dbReference type="ChEBI" id="CHEBI:29999"/>
        <dbReference type="ChEBI" id="CHEBI:30616"/>
        <dbReference type="ChEBI" id="CHEBI:83421"/>
        <dbReference type="ChEBI" id="CHEBI:456216"/>
        <dbReference type="EC" id="2.7.11.1"/>
    </reaction>
    <physiologicalReaction direction="left-to-right" evidence="22">
        <dbReference type="Rhea" id="RHEA:17990"/>
    </physiologicalReaction>
</comment>
<feature type="compositionally biased region" description="Pro residues" evidence="24">
    <location>
        <begin position="1904"/>
        <end position="1914"/>
    </location>
</feature>
<feature type="region of interest" description="Disordered" evidence="24">
    <location>
        <begin position="1899"/>
        <end position="1928"/>
    </location>
</feature>
<evidence type="ECO:0000256" key="5">
    <source>
        <dbReference type="ARBA" id="ARBA00010769"/>
    </source>
</evidence>
<dbReference type="GO" id="GO:0003677">
    <property type="term" value="F:DNA binding"/>
    <property type="evidence" value="ECO:0007669"/>
    <property type="project" value="UniProtKB-KW"/>
</dbReference>
<dbReference type="PROSITE" id="PS51190">
    <property type="entry name" value="FATC"/>
    <property type="match status" value="1"/>
</dbReference>
<dbReference type="InterPro" id="IPR016024">
    <property type="entry name" value="ARM-type_fold"/>
</dbReference>
<evidence type="ECO:0000256" key="2">
    <source>
        <dbReference type="ARBA" id="ARBA00004275"/>
    </source>
</evidence>
<evidence type="ECO:0000256" key="1">
    <source>
        <dbReference type="ARBA" id="ARBA00004123"/>
    </source>
</evidence>
<dbReference type="InterPro" id="IPR036940">
    <property type="entry name" value="PI3/4_kinase_cat_sf"/>
</dbReference>
<dbReference type="GO" id="GO:0005654">
    <property type="term" value="C:nucleoplasm"/>
    <property type="evidence" value="ECO:0007669"/>
    <property type="project" value="UniProtKB-ARBA"/>
</dbReference>
<keyword evidence="10 23" id="KW-0547">Nucleotide-binding</keyword>
<dbReference type="GO" id="GO:0043068">
    <property type="term" value="P:positive regulation of programmed cell death"/>
    <property type="evidence" value="ECO:0007669"/>
    <property type="project" value="UniProtKB-ARBA"/>
</dbReference>
<dbReference type="PANTHER" id="PTHR37079">
    <property type="entry name" value="SERINE/THREONINE-PROTEIN KINASE ATM"/>
    <property type="match status" value="1"/>
</dbReference>
<protein>
    <recommendedName>
        <fullName evidence="23">non-specific serine/threonine protein kinase</fullName>
        <ecNumber evidence="23">2.7.11.1</ecNumber>
    </recommendedName>
</protein>
<dbReference type="InterPro" id="IPR038980">
    <property type="entry name" value="ATM_plant"/>
</dbReference>
<sequence length="3105" mass="347477">MSLALQDLMICCRGLENDKVTERKKEVERFKRLLRSPETIKELDRISSVKNAKQLTWDAVFRYVQKYQQKETESLQSAKANVSAITQANRQHKMQEISSLVKYFIRCANKRGPKLKCSELLSHVMDVLRRSFSCAAYGEDYSSVLLKDILSVRKYWCEISSQQWHNLLELYCGLFTGGSMNRVMVSRIILTLVQGCSMQTDGFSHTLFCFFSKALANARSEKQHAVLEHLVSALNVFLRGALVSTRGRACALGEELLPGLLHTWTHMRPSTLLKDQLVELFSLQLRIHHPRGAKTQETGAMAEDWSLWQSLLFGLYESLVGEISQIGSRGKYATGTRHIAAKDNLIELTADICHQLFSQDSRVLELSQAHYMGVPLDSPSSSGSKRRRVEVGWEVLRDHLQPSQSDFDMIPWLQITATLVSRYPSMLPAGELVALLSALVQLQGEQQRRGERGPYVLRCLGEVARCQASRPQLALGRGPELGRLWGRVWALAVRGVSSPLVEVPSLELLRIMVQGGLVPADREFWKLFAGSACKPSLSSVLGLAQALRKCPVPKAGVSGGGYSGASMLEGGRRPPLREAILSWLLMHSQSEEMEDSSRPHLILLRDFPQYLIPRILVALTLKDSRAGIAFLMASLTPESFLPQDQKALTDVLPLLSDIEGLFLQFSFDDVPPCPSPGAMAGGEDPKDPQLTLVPELKARLEQSLLAMADHLLNCYSPESQASAPESLLRCVCLLVGVLGGYVCTGLLPEPELGHSPLFHKAKSLAEEFSEYVYTAKNRLADESVLSTIRAVMLMCAQNISWEEKTDKLCAISRDIFLKILPARLLTELTEMCKILLNYGRRDSMSAEDVLMDEDWEVSRTQAEGQDDVDLFDDGDGHQQSFNGATHSKGDGREVPQSQGAKSVLCEGQLLKQDNALLGTLRFLSHCSWSECAHGVAFKPADVRRRLLKLLDHLELTRPLHLHLYLVLLKSLPAGGAVLPSEDFDALLRPLADMCSLYRQDQEVCAAILLALLPAIHSLGSACDDDEDMRHVQGALLQVISGFCILGRTGKSTAPVRAALIQCLQALLEVDPCCEWAVLTLRGEELAVSDALPDSLADPHHHVRMLAAMTLDRLFVDKRAADQENRRPLPLKKQQKAFENIYLKAQEGMKIQRSGAAEDLRDETSNRRATLLKSVAMVMCCSPVCEKQALFALVQSCKENSIQERLIKKVLNVVSRALGYRSPEALVSSHLHYLLSQWLCQRETDHSYTLQAFPYTLLNHSSLEDFYRSSYQVLVPHLVFLNDFEAVRSIGAQLERDWRRLLADCFPRIMVNILPYFAQSGQDSQAAQHREKAHRVYDLLKDSQCLGKQQIDSLICGNMADIVVELLMTLYEEAGGGEGEERGGLHRFTGELDPAPNPPHFSSYVIKATLGYLSKCHGANNKSLVAILSKTPVCIQRILLALCERGSESASPYERHRALMMYHLFVSLLLQEVKDGLGGAWAYVLRDVIYTLIHHINSRPVCGGEVSVRSVSLCCDLLALVCRTAVAFCADALESHLQVIVGTLTAQVTDQPAVSEQVLDLLRFLIVENPENRALRAIIPLLEPFPDQPAFRELRAVQQQLKYRSGAFTLKQEIEHFLSVTSCDSLPRTRLEGLKDLQRLLRSHRTEMKTLLKECHDDPSSAVLVRLVLSLLQLGKVAVNHPGGGDVLEAIGSCLGELGPVDLSTIALHHGKDEEYTRAAALFPDPEPQWVFVVLSLINKALIHHRIEVRQAAAECVKAILASQSGVAFWDMYKDQRDPMLVYLSPFRATKKKEEVVRPEGGSDARERLESEELWLPLPGQHGEWLRGLCVALLGSGGVRSEALLLTRPLCEVHTDFCQRVLPLLVHDMLLGGGAGGDRGGGGRSWRELLSRHIQSFFAHCTRPPNTPPSRPTTPMPTDSGDSDGSGVSQLDKASVRTMLAVIDYLRQQSRPTDSDSQPCGTVCESNFWLELSYLEVARAAQLCSAHFTALLYCEIYVDKLRSEQESRRRGQAGVCRRIVFDESSQTLSISSVSERSVEDTGISLQDLLIEVYRSIGEPDSLYGCGGGKIISPLTRIRTYEHEALWGRALTSYDLHTNLPEVTRLVGIVEGLQHFGLSGILSTYLRGLDAEGVEGGAELRELRFQAAWRSSRWDEGLPDRDEKLSAGFNECVFTALQALRDKELCLCEQTLRSARVSEVEELCRGSLEAVSSLYPSLCNLQRISELGSTTPLFSRALQEPALLEVTSRWRQHSELLVDSEFSLVEPILALRSSLQEVLLEREQEVQRSGLLRTSLCTHLMELCRLARGAGNTQLAERAVFQMKQHSEASVGGVVTETSWQLEEAQVFWEKREQGLALGRLRQMIDSLEEQVEVNPALAPVYSESLRLCGSWLGETCLESPAVILEKYLEKAVEVIEGRAGGSDPRLQSQRTEAFLSLARFADSQYQSIDNYMKSSEFENKQALLEKAREEVELMRERKVGNNRYTVKVQRELELDVRALESLRMDRRRFLLNAVENYVRCLELGREHDTWVFRLASLWLENADTRSVNSLMETAVTKIPSYKFLPLMYQLAARMGSKVTGGASSEDVGFHAVLNQLIYRASLEHPHHTLFIILALVNANKDENFSRSSLSRAGTKRQSSPLDLERSEVAKSILNKIRKRRGAMVRGMETLCDAYITLAYMDASRYKTEKKAIPIPTTQPLTKIKELDEVTIPTMEIKVDPSGKYENLVTIHSFKPNFHLAGGVNLPKIIDCVGSDGKSRRQLVKGQDDLRQDAVMQQVFQMCSTLLQRNAETRKRKLNIRRYKVVPFSQRSGVLEWCSGTVPIGEFLVDPQMGAHRRFRPHDWTNLACRKKMMEAQKWDSDQKMQAFTEVCQNFRPVFRYFCMERFLDPAVWLERRLAYTRSVATSSIVGYIVGLGDRHIQNILIDEQTAELVHIDLGVAFEQGKILPTPETVPFRLSRDIVDGMGITGVEGVFRRCCEKTMEVMRSSQEALLTIVEVLLYDPLFDWTMNPLKAFYLQQQLDEQAELNATLNPTPADELEAHRKASSDSQSFNKVAERVLLRLQEKLKGVEGGAVLSVGGQVNLLIQQAMDPKNLSRLFPGWQAWV</sequence>
<keyword evidence="12 23" id="KW-0418">Kinase</keyword>
<dbReference type="EMBL" id="JBHFQA010000007">
    <property type="protein sequence ID" value="KAL2096545.1"/>
    <property type="molecule type" value="Genomic_DNA"/>
</dbReference>
<dbReference type="Gene3D" id="3.30.1010.10">
    <property type="entry name" value="Phosphatidylinositol 3-kinase Catalytic Subunit, Chain A, domain 4"/>
    <property type="match status" value="1"/>
</dbReference>
<dbReference type="GO" id="GO:0010212">
    <property type="term" value="P:response to ionizing radiation"/>
    <property type="evidence" value="ECO:0007669"/>
    <property type="project" value="UniProtKB-ARBA"/>
</dbReference>
<evidence type="ECO:0000256" key="6">
    <source>
        <dbReference type="ARBA" id="ARBA00022490"/>
    </source>
</evidence>
<dbReference type="GO" id="GO:0007127">
    <property type="term" value="P:meiosis I"/>
    <property type="evidence" value="ECO:0007669"/>
    <property type="project" value="UniProtKB-ARBA"/>
</dbReference>
<evidence type="ECO:0000256" key="20">
    <source>
        <dbReference type="ARBA" id="ARBA00023329"/>
    </source>
</evidence>
<evidence type="ECO:0000256" key="9">
    <source>
        <dbReference type="ARBA" id="ARBA00022679"/>
    </source>
</evidence>
<keyword evidence="13 23" id="KW-0067">ATP-binding</keyword>
<evidence type="ECO:0000256" key="22">
    <source>
        <dbReference type="ARBA" id="ARBA00048977"/>
    </source>
</evidence>
<dbReference type="GO" id="GO:0042981">
    <property type="term" value="P:regulation of apoptotic process"/>
    <property type="evidence" value="ECO:0007669"/>
    <property type="project" value="UniProtKB-ARBA"/>
</dbReference>
<dbReference type="Pfam" id="PF00454">
    <property type="entry name" value="PI3_PI4_kinase"/>
    <property type="match status" value="1"/>
</dbReference>
<dbReference type="Pfam" id="PF02260">
    <property type="entry name" value="FATC"/>
    <property type="match status" value="1"/>
</dbReference>
<reference evidence="28 29" key="1">
    <citation type="submission" date="2024-09" db="EMBL/GenBank/DDBJ databases">
        <title>A chromosome-level genome assembly of Gray's grenadier anchovy, Coilia grayii.</title>
        <authorList>
            <person name="Fu Z."/>
        </authorList>
    </citation>
    <scope>NUCLEOTIDE SEQUENCE [LARGE SCALE GENOMIC DNA]</scope>
    <source>
        <strain evidence="28">G4</strain>
        <tissue evidence="28">Muscle</tissue>
    </source>
</reference>
<keyword evidence="14" id="KW-0007">Acetylation</keyword>
<organism evidence="28 29">
    <name type="scientific">Coilia grayii</name>
    <name type="common">Gray's grenadier anchovy</name>
    <dbReference type="NCBI Taxonomy" id="363190"/>
    <lineage>
        <taxon>Eukaryota</taxon>
        <taxon>Metazoa</taxon>
        <taxon>Chordata</taxon>
        <taxon>Craniata</taxon>
        <taxon>Vertebrata</taxon>
        <taxon>Euteleostomi</taxon>
        <taxon>Actinopterygii</taxon>
        <taxon>Neopterygii</taxon>
        <taxon>Teleostei</taxon>
        <taxon>Clupei</taxon>
        <taxon>Clupeiformes</taxon>
        <taxon>Clupeoidei</taxon>
        <taxon>Engraulidae</taxon>
        <taxon>Coilinae</taxon>
        <taxon>Coilia</taxon>
    </lineage>
</organism>
<dbReference type="InterPro" id="IPR044107">
    <property type="entry name" value="PIKKc_ATM"/>
</dbReference>
<accession>A0ABD1KBQ8</accession>
<dbReference type="GO" id="GO:0000077">
    <property type="term" value="P:DNA damage checkpoint signaling"/>
    <property type="evidence" value="ECO:0007669"/>
    <property type="project" value="UniProtKB-ARBA"/>
</dbReference>
<evidence type="ECO:0000259" key="26">
    <source>
        <dbReference type="PROSITE" id="PS51189"/>
    </source>
</evidence>
<keyword evidence="29" id="KW-1185">Reference proteome</keyword>
<dbReference type="FunFam" id="3.30.1010.10:FF:000015">
    <property type="entry name" value="Serine-protein kinase ATM"/>
    <property type="match status" value="1"/>
</dbReference>
<dbReference type="InterPro" id="IPR014009">
    <property type="entry name" value="PIK_FAT"/>
</dbReference>
<comment type="similarity">
    <text evidence="5 23">Belongs to the PI3/PI4-kinase family. ATM subfamily.</text>
</comment>
<keyword evidence="19" id="KW-0131">Cell cycle</keyword>
<dbReference type="SMART" id="SM01343">
    <property type="entry name" value="FATC"/>
    <property type="match status" value="1"/>
</dbReference>
<evidence type="ECO:0000259" key="27">
    <source>
        <dbReference type="PROSITE" id="PS51190"/>
    </source>
</evidence>
<evidence type="ECO:0000256" key="7">
    <source>
        <dbReference type="ARBA" id="ARBA00022527"/>
    </source>
</evidence>
<keyword evidence="9 23" id="KW-0808">Transferase</keyword>
<name>A0ABD1KBQ8_9TELE</name>
<proteinExistence type="inferred from homology"/>
<dbReference type="GO" id="GO:0000724">
    <property type="term" value="P:double-strand break repair via homologous recombination"/>
    <property type="evidence" value="ECO:0007669"/>
    <property type="project" value="UniProtKB-ARBA"/>
</dbReference>
<dbReference type="InterPro" id="IPR018936">
    <property type="entry name" value="PI3/4_kinase_CS"/>
</dbReference>
<dbReference type="FunFam" id="1.10.1070.11:FF:000011">
    <property type="entry name" value="Serine-protein kinase ATM"/>
    <property type="match status" value="1"/>
</dbReference>
<feature type="domain" description="PI3K/PI4K catalytic" evidence="25">
    <location>
        <begin position="2732"/>
        <end position="3047"/>
    </location>
</feature>
<evidence type="ECO:0000313" key="28">
    <source>
        <dbReference type="EMBL" id="KAL2096545.1"/>
    </source>
</evidence>
<evidence type="ECO:0000256" key="3">
    <source>
        <dbReference type="ARBA" id="ARBA00004300"/>
    </source>
</evidence>
<dbReference type="SUPFAM" id="SSF56112">
    <property type="entry name" value="Protein kinase-like (PK-like)"/>
    <property type="match status" value="1"/>
</dbReference>
<evidence type="ECO:0000256" key="24">
    <source>
        <dbReference type="SAM" id="MobiDB-lite"/>
    </source>
</evidence>
<dbReference type="PROSITE" id="PS51189">
    <property type="entry name" value="FAT"/>
    <property type="match status" value="1"/>
</dbReference>
<dbReference type="InterPro" id="IPR021668">
    <property type="entry name" value="TAN"/>
</dbReference>
<gene>
    <name evidence="28" type="ORF">ACEWY4_008693</name>
</gene>
<dbReference type="PROSITE" id="PS00916">
    <property type="entry name" value="PI3_4_KINASE_2"/>
    <property type="match status" value="1"/>
</dbReference>
<keyword evidence="20" id="KW-0968">Cytoplasmic vesicle</keyword>
<dbReference type="GO" id="GO:1904262">
    <property type="term" value="P:negative regulation of TORC1 signaling"/>
    <property type="evidence" value="ECO:0007669"/>
    <property type="project" value="UniProtKB-ARBA"/>
</dbReference>
<evidence type="ECO:0000256" key="10">
    <source>
        <dbReference type="ARBA" id="ARBA00022741"/>
    </source>
</evidence>
<keyword evidence="8" id="KW-0597">Phosphoprotein</keyword>
<keyword evidence="6" id="KW-0963">Cytoplasm</keyword>
<dbReference type="GO" id="GO:0004674">
    <property type="term" value="F:protein serine/threonine kinase activity"/>
    <property type="evidence" value="ECO:0007669"/>
    <property type="project" value="UniProtKB-KW"/>
</dbReference>
<dbReference type="SUPFAM" id="SSF48371">
    <property type="entry name" value="ARM repeat"/>
    <property type="match status" value="2"/>
</dbReference>
<dbReference type="GO" id="GO:0010506">
    <property type="term" value="P:regulation of autophagy"/>
    <property type="evidence" value="ECO:0007669"/>
    <property type="project" value="UniProtKB-ARBA"/>
</dbReference>
<dbReference type="PROSITE" id="PS50290">
    <property type="entry name" value="PI3_4_KINASE_3"/>
    <property type="match status" value="1"/>
</dbReference>
<evidence type="ECO:0000256" key="23">
    <source>
        <dbReference type="RuleBase" id="RU365027"/>
    </source>
</evidence>
<dbReference type="GO" id="GO:0032210">
    <property type="term" value="P:regulation of telomere maintenance via telomerase"/>
    <property type="evidence" value="ECO:0007669"/>
    <property type="project" value="UniProtKB-ARBA"/>
</dbReference>
<keyword evidence="18 23" id="KW-0539">Nucleus</keyword>
<keyword evidence="16" id="KW-0576">Peroxisome</keyword>
<evidence type="ECO:0000256" key="15">
    <source>
        <dbReference type="ARBA" id="ARBA00023125"/>
    </source>
</evidence>
<dbReference type="GO" id="GO:0010557">
    <property type="term" value="P:positive regulation of macromolecule biosynthetic process"/>
    <property type="evidence" value="ECO:0007669"/>
    <property type="project" value="UniProtKB-ARBA"/>
</dbReference>
<keyword evidence="17" id="KW-0206">Cytoskeleton</keyword>
<dbReference type="GO" id="GO:1901701">
    <property type="term" value="P:cellular response to oxygen-containing compound"/>
    <property type="evidence" value="ECO:0007669"/>
    <property type="project" value="UniProtKB-ARBA"/>
</dbReference>
<comment type="subcellular location">
    <subcellularLocation>
        <location evidence="3">Cytoplasm</location>
        <location evidence="3">Cytoskeleton</location>
        <location evidence="3">Microtubule organizing center</location>
        <location evidence="3">Centrosome</location>
    </subcellularLocation>
    <subcellularLocation>
        <location evidence="4">Cytoplasmic vesicle</location>
    </subcellularLocation>
    <subcellularLocation>
        <location evidence="1 23">Nucleus</location>
    </subcellularLocation>
    <subcellularLocation>
        <location evidence="2">Peroxisome</location>
    </subcellularLocation>
</comment>
<evidence type="ECO:0000256" key="11">
    <source>
        <dbReference type="ARBA" id="ARBA00022763"/>
    </source>
</evidence>
<dbReference type="PANTHER" id="PTHR37079:SF4">
    <property type="entry name" value="SERINE_THREONINE-PROTEIN KINASE ATM"/>
    <property type="match status" value="1"/>
</dbReference>
<dbReference type="InterPro" id="IPR011009">
    <property type="entry name" value="Kinase-like_dom_sf"/>
</dbReference>
<evidence type="ECO:0000256" key="12">
    <source>
        <dbReference type="ARBA" id="ARBA00022777"/>
    </source>
</evidence>
<evidence type="ECO:0000256" key="14">
    <source>
        <dbReference type="ARBA" id="ARBA00022990"/>
    </source>
</evidence>
<keyword evidence="7 23" id="KW-0723">Serine/threonine-protein kinase</keyword>
<dbReference type="SMART" id="SM00146">
    <property type="entry name" value="PI3Kc"/>
    <property type="match status" value="1"/>
</dbReference>
<feature type="compositionally biased region" description="Low complexity" evidence="24">
    <location>
        <begin position="1915"/>
        <end position="1926"/>
    </location>
</feature>
<dbReference type="GO" id="GO:0005524">
    <property type="term" value="F:ATP binding"/>
    <property type="evidence" value="ECO:0007669"/>
    <property type="project" value="UniProtKB-KW"/>
</dbReference>
<dbReference type="EC" id="2.7.11.1" evidence="23"/>
<evidence type="ECO:0000313" key="29">
    <source>
        <dbReference type="Proteomes" id="UP001591681"/>
    </source>
</evidence>
<dbReference type="InterPro" id="IPR000403">
    <property type="entry name" value="PI3/4_kinase_cat_dom"/>
</dbReference>
<dbReference type="Proteomes" id="UP001591681">
    <property type="component" value="Unassembled WGS sequence"/>
</dbReference>
<evidence type="ECO:0000256" key="4">
    <source>
        <dbReference type="ARBA" id="ARBA00004541"/>
    </source>
</evidence>
<evidence type="ECO:0000256" key="13">
    <source>
        <dbReference type="ARBA" id="ARBA00022840"/>
    </source>
</evidence>
<keyword evidence="11 23" id="KW-0227">DNA damage</keyword>
<dbReference type="GO" id="GO:0005777">
    <property type="term" value="C:peroxisome"/>
    <property type="evidence" value="ECO:0007669"/>
    <property type="project" value="UniProtKB-SubCell"/>
</dbReference>
<evidence type="ECO:0000256" key="8">
    <source>
        <dbReference type="ARBA" id="ARBA00022553"/>
    </source>
</evidence>
<dbReference type="SMART" id="SM01342">
    <property type="entry name" value="TAN"/>
    <property type="match status" value="1"/>
</dbReference>
<dbReference type="InterPro" id="IPR003151">
    <property type="entry name" value="PIK-rel_kinase_FAT"/>
</dbReference>
<feature type="domain" description="FAT" evidence="26">
    <location>
        <begin position="1975"/>
        <end position="2617"/>
    </location>
</feature>
<dbReference type="GO" id="GO:0010468">
    <property type="term" value="P:regulation of gene expression"/>
    <property type="evidence" value="ECO:0007669"/>
    <property type="project" value="UniProtKB-ARBA"/>
</dbReference>
<dbReference type="InterPro" id="IPR003152">
    <property type="entry name" value="FATC_dom"/>
</dbReference>
<evidence type="ECO:0000256" key="18">
    <source>
        <dbReference type="ARBA" id="ARBA00023242"/>
    </source>
</evidence>
<dbReference type="CDD" id="cd05171">
    <property type="entry name" value="PIKKc_ATM"/>
    <property type="match status" value="1"/>
</dbReference>
<dbReference type="Gene3D" id="1.10.1070.11">
    <property type="entry name" value="Phosphatidylinositol 3-/4-kinase, catalytic domain"/>
    <property type="match status" value="1"/>
</dbReference>
<evidence type="ECO:0000256" key="16">
    <source>
        <dbReference type="ARBA" id="ARBA00023140"/>
    </source>
</evidence>
<evidence type="ECO:0000256" key="19">
    <source>
        <dbReference type="ARBA" id="ARBA00023306"/>
    </source>
</evidence>